<protein>
    <submittedName>
        <fullName evidence="1">Uncharacterized protein</fullName>
    </submittedName>
</protein>
<evidence type="ECO:0000313" key="2">
    <source>
        <dbReference type="Proteomes" id="UP001500067"/>
    </source>
</evidence>
<organism evidence="1 2">
    <name type="scientific">Nemorincola caseinilytica</name>
    <dbReference type="NCBI Taxonomy" id="2054315"/>
    <lineage>
        <taxon>Bacteria</taxon>
        <taxon>Pseudomonadati</taxon>
        <taxon>Bacteroidota</taxon>
        <taxon>Chitinophagia</taxon>
        <taxon>Chitinophagales</taxon>
        <taxon>Chitinophagaceae</taxon>
        <taxon>Nemorincola</taxon>
    </lineage>
</organism>
<dbReference type="EMBL" id="BAABFA010000007">
    <property type="protein sequence ID" value="GAA4462067.1"/>
    <property type="molecule type" value="Genomic_DNA"/>
</dbReference>
<reference evidence="2" key="1">
    <citation type="journal article" date="2019" name="Int. J. Syst. Evol. Microbiol.">
        <title>The Global Catalogue of Microorganisms (GCM) 10K type strain sequencing project: providing services to taxonomists for standard genome sequencing and annotation.</title>
        <authorList>
            <consortium name="The Broad Institute Genomics Platform"/>
            <consortium name="The Broad Institute Genome Sequencing Center for Infectious Disease"/>
            <person name="Wu L."/>
            <person name="Ma J."/>
        </authorList>
    </citation>
    <scope>NUCLEOTIDE SEQUENCE [LARGE SCALE GENOMIC DNA]</scope>
    <source>
        <strain evidence="2">JCM 32105</strain>
    </source>
</reference>
<accession>A0ABP8N6F4</accession>
<keyword evidence="2" id="KW-1185">Reference proteome</keyword>
<gene>
    <name evidence="1" type="ORF">GCM10023093_07910</name>
</gene>
<evidence type="ECO:0000313" key="1">
    <source>
        <dbReference type="EMBL" id="GAA4462067.1"/>
    </source>
</evidence>
<dbReference type="Proteomes" id="UP001500067">
    <property type="component" value="Unassembled WGS sequence"/>
</dbReference>
<comment type="caution">
    <text evidence="1">The sequence shown here is derived from an EMBL/GenBank/DDBJ whole genome shotgun (WGS) entry which is preliminary data.</text>
</comment>
<sequence>MGMPVSKFTSGMGGEIDLAVSSYCDNVQIAVNSMINLHDITVTDVSTGSAIGPTLSMASGIPTVITNKNKELYNSIK</sequence>
<name>A0ABP8N6F4_9BACT</name>
<proteinExistence type="predicted"/>